<accession>A0A5N6JV50</accession>
<keyword evidence="2" id="KW-1185">Reference proteome</keyword>
<dbReference type="EMBL" id="VIGI01000014">
    <property type="protein sequence ID" value="KAB8291820.1"/>
    <property type="molecule type" value="Genomic_DNA"/>
</dbReference>
<comment type="caution">
    <text evidence="1">The sequence shown here is derived from an EMBL/GenBank/DDBJ whole genome shotgun (WGS) entry which is preliminary data.</text>
</comment>
<sequence>MRPISISATCQSPSTTKTPFAALYLKPLPFHPLLIKPIIQYPPIHTIKGLDFSKSNSDYAIIAPKRPSQVASSHPYSPKVK</sequence>
<dbReference type="Proteomes" id="UP000326757">
    <property type="component" value="Unassembled WGS sequence"/>
</dbReference>
<name>A0A5N6JV50_MONLA</name>
<organism evidence="1 2">
    <name type="scientific">Monilinia laxa</name>
    <name type="common">Brown rot fungus</name>
    <name type="synonym">Sclerotinia laxa</name>
    <dbReference type="NCBI Taxonomy" id="61186"/>
    <lineage>
        <taxon>Eukaryota</taxon>
        <taxon>Fungi</taxon>
        <taxon>Dikarya</taxon>
        <taxon>Ascomycota</taxon>
        <taxon>Pezizomycotina</taxon>
        <taxon>Leotiomycetes</taxon>
        <taxon>Helotiales</taxon>
        <taxon>Sclerotiniaceae</taxon>
        <taxon>Monilinia</taxon>
    </lineage>
</organism>
<evidence type="ECO:0000313" key="2">
    <source>
        <dbReference type="Proteomes" id="UP000326757"/>
    </source>
</evidence>
<protein>
    <submittedName>
        <fullName evidence="1">Uncharacterized protein</fullName>
    </submittedName>
</protein>
<evidence type="ECO:0000313" key="1">
    <source>
        <dbReference type="EMBL" id="KAB8291820.1"/>
    </source>
</evidence>
<proteinExistence type="predicted"/>
<gene>
    <name evidence="1" type="ORF">EYC80_006605</name>
</gene>
<reference evidence="1 2" key="1">
    <citation type="submission" date="2019-06" db="EMBL/GenBank/DDBJ databases">
        <title>Genome Sequence of the Brown Rot Fungal Pathogen Monilinia laxa.</title>
        <authorList>
            <person name="De Miccolis Angelini R.M."/>
            <person name="Landi L."/>
            <person name="Abate D."/>
            <person name="Pollastro S."/>
            <person name="Romanazzi G."/>
            <person name="Faretra F."/>
        </authorList>
    </citation>
    <scope>NUCLEOTIDE SEQUENCE [LARGE SCALE GENOMIC DNA]</scope>
    <source>
        <strain evidence="1 2">Mlax316</strain>
    </source>
</reference>
<dbReference type="AlphaFoldDB" id="A0A5N6JV50"/>